<comment type="caution">
    <text evidence="2">The sequence shown here is derived from an EMBL/GenBank/DDBJ whole genome shotgun (WGS) entry which is preliminary data.</text>
</comment>
<dbReference type="PANTHER" id="PTHR31286:SF178">
    <property type="entry name" value="DUF4283 DOMAIN-CONTAINING PROTEIN"/>
    <property type="match status" value="1"/>
</dbReference>
<dbReference type="InterPro" id="IPR040256">
    <property type="entry name" value="At4g02000-like"/>
</dbReference>
<dbReference type="Pfam" id="PF14111">
    <property type="entry name" value="DUF4283"/>
    <property type="match status" value="1"/>
</dbReference>
<evidence type="ECO:0000313" key="3">
    <source>
        <dbReference type="Proteomes" id="UP001237642"/>
    </source>
</evidence>
<dbReference type="Proteomes" id="UP001237642">
    <property type="component" value="Unassembled WGS sequence"/>
</dbReference>
<feature type="domain" description="DUF4283" evidence="1">
    <location>
        <begin position="13"/>
        <end position="94"/>
    </location>
</feature>
<dbReference type="PANTHER" id="PTHR31286">
    <property type="entry name" value="GLYCINE-RICH CELL WALL STRUCTURAL PROTEIN 1.8-LIKE"/>
    <property type="match status" value="1"/>
</dbReference>
<dbReference type="EMBL" id="JAUIZM010000011">
    <property type="protein sequence ID" value="KAK1356051.1"/>
    <property type="molecule type" value="Genomic_DNA"/>
</dbReference>
<proteinExistence type="predicted"/>
<organism evidence="2 3">
    <name type="scientific">Heracleum sosnowskyi</name>
    <dbReference type="NCBI Taxonomy" id="360622"/>
    <lineage>
        <taxon>Eukaryota</taxon>
        <taxon>Viridiplantae</taxon>
        <taxon>Streptophyta</taxon>
        <taxon>Embryophyta</taxon>
        <taxon>Tracheophyta</taxon>
        <taxon>Spermatophyta</taxon>
        <taxon>Magnoliopsida</taxon>
        <taxon>eudicotyledons</taxon>
        <taxon>Gunneridae</taxon>
        <taxon>Pentapetalae</taxon>
        <taxon>asterids</taxon>
        <taxon>campanulids</taxon>
        <taxon>Apiales</taxon>
        <taxon>Apiaceae</taxon>
        <taxon>Apioideae</taxon>
        <taxon>apioid superclade</taxon>
        <taxon>Tordylieae</taxon>
        <taxon>Tordyliinae</taxon>
        <taxon>Heracleum</taxon>
    </lineage>
</organism>
<gene>
    <name evidence="2" type="ORF">POM88_049307</name>
</gene>
<reference evidence="2" key="1">
    <citation type="submission" date="2023-02" db="EMBL/GenBank/DDBJ databases">
        <title>Genome of toxic invasive species Heracleum sosnowskyi carries increased number of genes despite the absence of recent whole-genome duplications.</title>
        <authorList>
            <person name="Schelkunov M."/>
            <person name="Shtratnikova V."/>
            <person name="Makarenko M."/>
            <person name="Klepikova A."/>
            <person name="Omelchenko D."/>
            <person name="Novikova G."/>
            <person name="Obukhova E."/>
            <person name="Bogdanov V."/>
            <person name="Penin A."/>
            <person name="Logacheva M."/>
        </authorList>
    </citation>
    <scope>NUCLEOTIDE SEQUENCE</scope>
    <source>
        <strain evidence="2">Hsosn_3</strain>
        <tissue evidence="2">Leaf</tissue>
    </source>
</reference>
<protein>
    <recommendedName>
        <fullName evidence="1">DUF4283 domain-containing protein</fullName>
    </recommendedName>
</protein>
<sequence length="178" mass="20592">MASKSPPENHSPQLCLGGKFWSEHRTFNKQGVINVFKGAWKTSAPFQIHRWDKKHYLFQFSRDYDKEKVLKEGPWSVMGYSLSLAPWNPDVALSEIDFSSVPFWSQRTPVKDFLVDSMNYCKQLIKLYDLYKCLPKRFFQLNLSGFTFQGCLLSKPYALQLSARVQDITFPTITSSSS</sequence>
<dbReference type="InterPro" id="IPR025558">
    <property type="entry name" value="DUF4283"/>
</dbReference>
<reference evidence="2" key="2">
    <citation type="submission" date="2023-05" db="EMBL/GenBank/DDBJ databases">
        <authorList>
            <person name="Schelkunov M.I."/>
        </authorList>
    </citation>
    <scope>NUCLEOTIDE SEQUENCE</scope>
    <source>
        <strain evidence="2">Hsosn_3</strain>
        <tissue evidence="2">Leaf</tissue>
    </source>
</reference>
<keyword evidence="3" id="KW-1185">Reference proteome</keyword>
<dbReference type="AlphaFoldDB" id="A0AAD8GXX8"/>
<accession>A0AAD8GXX8</accession>
<evidence type="ECO:0000313" key="2">
    <source>
        <dbReference type="EMBL" id="KAK1356051.1"/>
    </source>
</evidence>
<name>A0AAD8GXX8_9APIA</name>
<evidence type="ECO:0000259" key="1">
    <source>
        <dbReference type="Pfam" id="PF14111"/>
    </source>
</evidence>